<dbReference type="EC" id="3.1.1.-" evidence="5"/>
<proteinExistence type="inferred from homology"/>
<protein>
    <recommendedName>
        <fullName evidence="5">Carboxylic ester hydrolase</fullName>
        <ecNumber evidence="5">3.1.1.-</ecNumber>
    </recommendedName>
</protein>
<gene>
    <name evidence="7" type="ORF">TCEB3V08_LOCUS1874</name>
</gene>
<dbReference type="Pfam" id="PF00135">
    <property type="entry name" value="COesterase"/>
    <property type="match status" value="2"/>
</dbReference>
<dbReference type="InterPro" id="IPR029058">
    <property type="entry name" value="AB_hydrolase_fold"/>
</dbReference>
<dbReference type="PANTHER" id="PTHR43142:SF12">
    <property type="entry name" value="CARBOXYLESTERASE TYPE B DOMAIN-CONTAINING PROTEIN-RELATED"/>
    <property type="match status" value="1"/>
</dbReference>
<feature type="domain" description="Carboxylesterase type B" evidence="6">
    <location>
        <begin position="390"/>
        <end position="615"/>
    </location>
</feature>
<organism evidence="7">
    <name type="scientific">Timema cristinae</name>
    <name type="common">Walking stick</name>
    <dbReference type="NCBI Taxonomy" id="61476"/>
    <lineage>
        <taxon>Eukaryota</taxon>
        <taxon>Metazoa</taxon>
        <taxon>Ecdysozoa</taxon>
        <taxon>Arthropoda</taxon>
        <taxon>Hexapoda</taxon>
        <taxon>Insecta</taxon>
        <taxon>Pterygota</taxon>
        <taxon>Neoptera</taxon>
        <taxon>Polyneoptera</taxon>
        <taxon>Phasmatodea</taxon>
        <taxon>Timematodea</taxon>
        <taxon>Timematoidea</taxon>
        <taxon>Timematidae</taxon>
        <taxon>Timema</taxon>
    </lineage>
</organism>
<keyword evidence="3 5" id="KW-0378">Hydrolase</keyword>
<evidence type="ECO:0000256" key="4">
    <source>
        <dbReference type="ARBA" id="ARBA00023180"/>
    </source>
</evidence>
<name>A0A7R9CC38_TIMCR</name>
<reference evidence="7" key="1">
    <citation type="submission" date="2020-11" db="EMBL/GenBank/DDBJ databases">
        <authorList>
            <person name="Tran Van P."/>
        </authorList>
    </citation>
    <scope>NUCLEOTIDE SEQUENCE</scope>
</reference>
<dbReference type="EMBL" id="OC316826">
    <property type="protein sequence ID" value="CAD7393922.1"/>
    <property type="molecule type" value="Genomic_DNA"/>
</dbReference>
<dbReference type="SUPFAM" id="SSF53474">
    <property type="entry name" value="alpha/beta-Hydrolases"/>
    <property type="match status" value="1"/>
</dbReference>
<dbReference type="AlphaFoldDB" id="A0A7R9CC38"/>
<dbReference type="GO" id="GO:0052689">
    <property type="term" value="F:carboxylic ester hydrolase activity"/>
    <property type="evidence" value="ECO:0007669"/>
    <property type="project" value="UniProtKB-KW"/>
</dbReference>
<dbReference type="PANTHER" id="PTHR43142">
    <property type="entry name" value="CARBOXYLIC ESTER HYDROLASE"/>
    <property type="match status" value="1"/>
</dbReference>
<dbReference type="InterPro" id="IPR019826">
    <property type="entry name" value="Carboxylesterase_B_AS"/>
</dbReference>
<accession>A0A7R9CC38</accession>
<dbReference type="Gene3D" id="3.40.50.1820">
    <property type="entry name" value="alpha/beta hydrolase"/>
    <property type="match status" value="2"/>
</dbReference>
<evidence type="ECO:0000256" key="5">
    <source>
        <dbReference type="RuleBase" id="RU361235"/>
    </source>
</evidence>
<evidence type="ECO:0000256" key="1">
    <source>
        <dbReference type="ARBA" id="ARBA00005964"/>
    </source>
</evidence>
<dbReference type="PROSITE" id="PS00122">
    <property type="entry name" value="CARBOXYLESTERASE_B_1"/>
    <property type="match status" value="1"/>
</dbReference>
<keyword evidence="2" id="KW-0719">Serine esterase</keyword>
<dbReference type="InterPro" id="IPR002018">
    <property type="entry name" value="CarbesteraseB"/>
</dbReference>
<comment type="similarity">
    <text evidence="1 5">Belongs to the type-B carboxylesterase/lipase family.</text>
</comment>
<evidence type="ECO:0000259" key="6">
    <source>
        <dbReference type="Pfam" id="PF00135"/>
    </source>
</evidence>
<evidence type="ECO:0000313" key="7">
    <source>
        <dbReference type="EMBL" id="CAD7393922.1"/>
    </source>
</evidence>
<keyword evidence="4" id="KW-0325">Glycoprotein</keyword>
<sequence length="655" mass="71514">MVLMIVSISGSSFADVEGVIYGPAGDSSVVCVLDSDLGGRGCYKPPEAALPWNVTLDATKFNRRCPTSSADSTDEPSDAFDTGALEDCLHINVYTPQSCKLQLGTKDASGFPVLFYIHGGSFRVGSARDFRPEFLVDRDVVLVVPQYRLGPLGFLSLQTEDIPGNVGLLDILLALHWVKDHIHLFGGDPSKVTILGQSAGGAAVTLLMVSPRVQEGLFTRVIAQSGTAFGTWVMDPDPVTHARSIANTANCSHRDLSQLAQCLRNVSAHDLLNAHSNFLVGVQIVVRVNTILGVQTNTNALDGDYAITEGSRRIDPWAWCDSSLLVLLGEFNARRENRRTLLKKEKKLREELLIFNERAASAYSDLKRGGRGTGGNHVVIQSEAVGEANMFLREDPGISLKEGRFVRVPLMGGITKHEGSFILGNIYDIILQTKKLTHDVDYLSHNLTRDTLDFGGIEDPTGLVVQTLTEKYFGHGELGNFSKMTPGLVDICGVSLLKASAFRTVLENSRVQPSYLYSFNYDGQFTMFGYGEEVDYPFPGGVAHSDDLIYLFPHHDKNLSDAELAVANTMVDLWTNFAATGSPAPAAGVESWPPVSGERGPYLRIDRKSTVRENFLDEYVIAVTDGFQFSSSTASFCSFYPLFTIAMSCVVHLFP</sequence>
<feature type="domain" description="Carboxylesterase type B" evidence="6">
    <location>
        <begin position="43"/>
        <end position="279"/>
    </location>
</feature>
<evidence type="ECO:0000256" key="2">
    <source>
        <dbReference type="ARBA" id="ARBA00022487"/>
    </source>
</evidence>
<evidence type="ECO:0000256" key="3">
    <source>
        <dbReference type="ARBA" id="ARBA00022801"/>
    </source>
</evidence>